<keyword evidence="3" id="KW-1185">Reference proteome</keyword>
<feature type="compositionally biased region" description="Basic residues" evidence="1">
    <location>
        <begin position="128"/>
        <end position="146"/>
    </location>
</feature>
<sequence length="153" mass="17127">MASTNEPTGGKLNRENFNGGAKARRARARDTNLIRRPRQAEEELHMAGGGGCPSSGAELTGVQKKVTDRSQSSPERMLRSEYQRPFDATMTHARRGDSDGEVQKPLSAINCKQNIRCSVERGEESRNKARTNAKRHGAAMRKRRYVKRCERTV</sequence>
<feature type="compositionally biased region" description="Basic and acidic residues" evidence="1">
    <location>
        <begin position="28"/>
        <end position="45"/>
    </location>
</feature>
<dbReference type="HOGENOM" id="CLU_1713922_0_0_1"/>
<gene>
    <name evidence="2" type="ORF">PDE_00031</name>
</gene>
<dbReference type="AlphaFoldDB" id="S7Z3K3"/>
<accession>S7Z3K3</accession>
<dbReference type="Proteomes" id="UP000019376">
    <property type="component" value="Unassembled WGS sequence"/>
</dbReference>
<evidence type="ECO:0000256" key="1">
    <source>
        <dbReference type="SAM" id="MobiDB-lite"/>
    </source>
</evidence>
<proteinExistence type="predicted"/>
<feature type="region of interest" description="Disordered" evidence="1">
    <location>
        <begin position="120"/>
        <end position="153"/>
    </location>
</feature>
<evidence type="ECO:0000313" key="3">
    <source>
        <dbReference type="Proteomes" id="UP000019376"/>
    </source>
</evidence>
<protein>
    <submittedName>
        <fullName evidence="2">Uncharacterized protein</fullName>
    </submittedName>
</protein>
<reference evidence="2 3" key="1">
    <citation type="journal article" date="2013" name="PLoS ONE">
        <title>Genomic and secretomic analyses reveal unique features of the lignocellulolytic enzyme system of Penicillium decumbens.</title>
        <authorList>
            <person name="Liu G."/>
            <person name="Zhang L."/>
            <person name="Wei X."/>
            <person name="Zou G."/>
            <person name="Qin Y."/>
            <person name="Ma L."/>
            <person name="Li J."/>
            <person name="Zheng H."/>
            <person name="Wang S."/>
            <person name="Wang C."/>
            <person name="Xun L."/>
            <person name="Zhao G.-P."/>
            <person name="Zhou Z."/>
            <person name="Qu Y."/>
        </authorList>
    </citation>
    <scope>NUCLEOTIDE SEQUENCE [LARGE SCALE GENOMIC DNA]</scope>
    <source>
        <strain evidence="3">114-2 / CGMCC 5302</strain>
    </source>
</reference>
<evidence type="ECO:0000313" key="2">
    <source>
        <dbReference type="EMBL" id="EPS25100.1"/>
    </source>
</evidence>
<organism evidence="2 3">
    <name type="scientific">Penicillium oxalicum (strain 114-2 / CGMCC 5302)</name>
    <name type="common">Penicillium decumbens</name>
    <dbReference type="NCBI Taxonomy" id="933388"/>
    <lineage>
        <taxon>Eukaryota</taxon>
        <taxon>Fungi</taxon>
        <taxon>Dikarya</taxon>
        <taxon>Ascomycota</taxon>
        <taxon>Pezizomycotina</taxon>
        <taxon>Eurotiomycetes</taxon>
        <taxon>Eurotiomycetidae</taxon>
        <taxon>Eurotiales</taxon>
        <taxon>Aspergillaceae</taxon>
        <taxon>Penicillium</taxon>
    </lineage>
</organism>
<name>S7Z3K3_PENO1</name>
<dbReference type="EMBL" id="KB644408">
    <property type="protein sequence ID" value="EPS25100.1"/>
    <property type="molecule type" value="Genomic_DNA"/>
</dbReference>
<feature type="region of interest" description="Disordered" evidence="1">
    <location>
        <begin position="1"/>
        <end position="103"/>
    </location>
</feature>